<comment type="caution">
    <text evidence="1">The sequence shown here is derived from an EMBL/GenBank/DDBJ whole genome shotgun (WGS) entry which is preliminary data.</text>
</comment>
<dbReference type="AlphaFoldDB" id="A0A4Y8SE61"/>
<evidence type="ECO:0000313" key="1">
    <source>
        <dbReference type="EMBL" id="TFF37319.1"/>
    </source>
</evidence>
<dbReference type="OrthoDB" id="797119at2"/>
<gene>
    <name evidence="1" type="ORF">E2R66_12865</name>
</gene>
<evidence type="ECO:0000313" key="2">
    <source>
        <dbReference type="Proteomes" id="UP000297540"/>
    </source>
</evidence>
<reference evidence="1 2" key="1">
    <citation type="journal article" date="2017" name="Int. J. Syst. Evol. Microbiol.">
        <title>Mucilaginibacterpsychrotolerans sp. nov., isolated from peatlands.</title>
        <authorList>
            <person name="Deng Y."/>
            <person name="Shen L."/>
            <person name="Xu B."/>
            <person name="Liu Y."/>
            <person name="Gu Z."/>
            <person name="Liu H."/>
            <person name="Zhou Y."/>
        </authorList>
    </citation>
    <scope>NUCLEOTIDE SEQUENCE [LARGE SCALE GENOMIC DNA]</scope>
    <source>
        <strain evidence="1 2">NH7-4</strain>
    </source>
</reference>
<name>A0A4Y8SE61_9SPHI</name>
<sequence length="340" mass="40530">MKNFFLMLCLTCSFYIGHAQKTSSIAITLKNITDINVEQLNFFEQPRSYNLERPSDDELRILLKRGYNLPRSAFFNVSKIDDHHYLLKYRSDKPEMVYLNYRPIYITPGDSVQLTYKMVGPDWNSDQDSLIAYGKNSSNYMFSNYMFNRTLSKHKPDSKNVKYDQNVQHFYDDLVKFYQMNDDFLQPLFTKKGCAKPLIDYLSRKRRIDFLFDLYYYEQEFQENKHPQLAKFGSLIDSAFTNTKFNPADTSLSFAMENVFRGYFKRLVNVKFNHLTSRKDYDRLYSDIKNYPNPFIREYFLYFFAMNYYKDPQNANAADVDALVEESKNANIRKAFKDRI</sequence>
<protein>
    <submittedName>
        <fullName evidence="1">Uncharacterized protein</fullName>
    </submittedName>
</protein>
<proteinExistence type="predicted"/>
<organism evidence="1 2">
    <name type="scientific">Mucilaginibacter psychrotolerans</name>
    <dbReference type="NCBI Taxonomy" id="1524096"/>
    <lineage>
        <taxon>Bacteria</taxon>
        <taxon>Pseudomonadati</taxon>
        <taxon>Bacteroidota</taxon>
        <taxon>Sphingobacteriia</taxon>
        <taxon>Sphingobacteriales</taxon>
        <taxon>Sphingobacteriaceae</taxon>
        <taxon>Mucilaginibacter</taxon>
    </lineage>
</organism>
<keyword evidence="2" id="KW-1185">Reference proteome</keyword>
<dbReference type="RefSeq" id="WP_133231199.1">
    <property type="nucleotide sequence ID" value="NZ_SOZE01000011.1"/>
</dbReference>
<dbReference type="EMBL" id="SOZE01000011">
    <property type="protein sequence ID" value="TFF37319.1"/>
    <property type="molecule type" value="Genomic_DNA"/>
</dbReference>
<dbReference type="Proteomes" id="UP000297540">
    <property type="component" value="Unassembled WGS sequence"/>
</dbReference>
<accession>A0A4Y8SE61</accession>